<reference evidence="3" key="2">
    <citation type="submission" date="2012-11" db="EMBL/GenBank/DDBJ databases">
        <authorList>
            <person name="Kuo A."/>
            <person name="Curtis B.A."/>
            <person name="Tanifuji G."/>
            <person name="Burki F."/>
            <person name="Gruber A."/>
            <person name="Irimia M."/>
            <person name="Maruyama S."/>
            <person name="Arias M.C."/>
            <person name="Ball S.G."/>
            <person name="Gile G.H."/>
            <person name="Hirakawa Y."/>
            <person name="Hopkins J.F."/>
            <person name="Rensing S.A."/>
            <person name="Schmutz J."/>
            <person name="Symeonidi A."/>
            <person name="Elias M."/>
            <person name="Eveleigh R.J."/>
            <person name="Herman E.K."/>
            <person name="Klute M.J."/>
            <person name="Nakayama T."/>
            <person name="Obornik M."/>
            <person name="Reyes-Prieto A."/>
            <person name="Armbrust E.V."/>
            <person name="Aves S.J."/>
            <person name="Beiko R.G."/>
            <person name="Coutinho P."/>
            <person name="Dacks J.B."/>
            <person name="Durnford D.G."/>
            <person name="Fast N.M."/>
            <person name="Green B.R."/>
            <person name="Grisdale C."/>
            <person name="Hempe F."/>
            <person name="Henrissat B."/>
            <person name="Hoppner M.P."/>
            <person name="Ishida K.-I."/>
            <person name="Kim E."/>
            <person name="Koreny L."/>
            <person name="Kroth P.G."/>
            <person name="Liu Y."/>
            <person name="Malik S.-B."/>
            <person name="Maier U.G."/>
            <person name="McRose D."/>
            <person name="Mock T."/>
            <person name="Neilson J.A."/>
            <person name="Onodera N.T."/>
            <person name="Poole A.M."/>
            <person name="Pritham E.J."/>
            <person name="Richards T.A."/>
            <person name="Rocap G."/>
            <person name="Roy S.W."/>
            <person name="Sarai C."/>
            <person name="Schaack S."/>
            <person name="Shirato S."/>
            <person name="Slamovits C.H."/>
            <person name="Spencer D.F."/>
            <person name="Suzuki S."/>
            <person name="Worden A.Z."/>
            <person name="Zauner S."/>
            <person name="Barry K."/>
            <person name="Bell C."/>
            <person name="Bharti A.K."/>
            <person name="Crow J.A."/>
            <person name="Grimwood J."/>
            <person name="Kramer R."/>
            <person name="Lindquist E."/>
            <person name="Lucas S."/>
            <person name="Salamov A."/>
            <person name="McFadden G.I."/>
            <person name="Lane C.E."/>
            <person name="Keeling P.J."/>
            <person name="Gray M.W."/>
            <person name="Grigoriev I.V."/>
            <person name="Archibald J.M."/>
        </authorList>
    </citation>
    <scope>NUCLEOTIDE SEQUENCE</scope>
    <source>
        <strain evidence="3">CCMP2712</strain>
    </source>
</reference>
<dbReference type="AlphaFoldDB" id="L1JPX2"/>
<dbReference type="Proteomes" id="UP000011087">
    <property type="component" value="Unassembled WGS sequence"/>
</dbReference>
<dbReference type="PaxDb" id="55529-EKX50512"/>
<name>L1JPX2_GUITC</name>
<dbReference type="EMBL" id="JH992978">
    <property type="protein sequence ID" value="EKX50512.1"/>
    <property type="molecule type" value="Genomic_DNA"/>
</dbReference>
<gene>
    <name evidence="1" type="ORF">GUITHDRAFT_103744</name>
</gene>
<evidence type="ECO:0000313" key="3">
    <source>
        <dbReference type="Proteomes" id="UP000011087"/>
    </source>
</evidence>
<keyword evidence="3" id="KW-1185">Reference proteome</keyword>
<evidence type="ECO:0000313" key="1">
    <source>
        <dbReference type="EMBL" id="EKX50512.1"/>
    </source>
</evidence>
<accession>L1JPX2</accession>
<dbReference type="HOGENOM" id="CLU_037912_0_0_1"/>
<sequence>MPFKDENVKRQRQKQLKTVERAQTKELLHALDMLVPFRERNDRALNGVLKSKRSNLHLLEDLREALKSAQESTRGVRAFRIPAGLLREGMLSSRSERLVVVEMPGWRVVDVSCKMQADFDSGLMFGQVRGQCLLHFIDERDRHKLHELSRHANGRRRSKKAVEMGVKMRFFSPNSIVHRACTLKMWQDGRDGKMVVWVEGSSAVIEAEDWHSRDLTSLRGVLHFDSELSRSTPWHIDRAMRFLVKSHTGLLTRLVPVLESSDSSSSVLEKMAKYTGSTLDNLTSALGRMVMLHAEVHLTIELDHHTHLPVAHVHARIRLPHVRTRELSCPIPLDEPSVLQVLGAFRTPWKKLLRASTQDDFGPSLCDASQIVRFIPSVDEETNEFCFLAYFIRREDMVCFHSRKLQFNDKRMEQSGQVFADAWEAPYSFSYTMSRTGEEADRVLLAQLAEESGDHTDWM</sequence>
<protein>
    <submittedName>
        <fullName evidence="1 2">Uncharacterized protein</fullName>
    </submittedName>
</protein>
<dbReference type="GeneID" id="17307224"/>
<dbReference type="KEGG" id="gtt:GUITHDRAFT_103744"/>
<reference evidence="2" key="3">
    <citation type="submission" date="2015-06" db="UniProtKB">
        <authorList>
            <consortium name="EnsemblProtists"/>
        </authorList>
    </citation>
    <scope>IDENTIFICATION</scope>
</reference>
<evidence type="ECO:0000313" key="2">
    <source>
        <dbReference type="EnsemblProtists" id="EKX50512"/>
    </source>
</evidence>
<reference evidence="1 3" key="1">
    <citation type="journal article" date="2012" name="Nature">
        <title>Algal genomes reveal evolutionary mosaicism and the fate of nucleomorphs.</title>
        <authorList>
            <consortium name="DOE Joint Genome Institute"/>
            <person name="Curtis B.A."/>
            <person name="Tanifuji G."/>
            <person name="Burki F."/>
            <person name="Gruber A."/>
            <person name="Irimia M."/>
            <person name="Maruyama S."/>
            <person name="Arias M.C."/>
            <person name="Ball S.G."/>
            <person name="Gile G.H."/>
            <person name="Hirakawa Y."/>
            <person name="Hopkins J.F."/>
            <person name="Kuo A."/>
            <person name="Rensing S.A."/>
            <person name="Schmutz J."/>
            <person name="Symeonidi A."/>
            <person name="Elias M."/>
            <person name="Eveleigh R.J."/>
            <person name="Herman E.K."/>
            <person name="Klute M.J."/>
            <person name="Nakayama T."/>
            <person name="Obornik M."/>
            <person name="Reyes-Prieto A."/>
            <person name="Armbrust E.V."/>
            <person name="Aves S.J."/>
            <person name="Beiko R.G."/>
            <person name="Coutinho P."/>
            <person name="Dacks J.B."/>
            <person name="Durnford D.G."/>
            <person name="Fast N.M."/>
            <person name="Green B.R."/>
            <person name="Grisdale C.J."/>
            <person name="Hempel F."/>
            <person name="Henrissat B."/>
            <person name="Hoppner M.P."/>
            <person name="Ishida K."/>
            <person name="Kim E."/>
            <person name="Koreny L."/>
            <person name="Kroth P.G."/>
            <person name="Liu Y."/>
            <person name="Malik S.B."/>
            <person name="Maier U.G."/>
            <person name="McRose D."/>
            <person name="Mock T."/>
            <person name="Neilson J.A."/>
            <person name="Onodera N.T."/>
            <person name="Poole A.M."/>
            <person name="Pritham E.J."/>
            <person name="Richards T.A."/>
            <person name="Rocap G."/>
            <person name="Roy S.W."/>
            <person name="Sarai C."/>
            <person name="Schaack S."/>
            <person name="Shirato S."/>
            <person name="Slamovits C.H."/>
            <person name="Spencer D.F."/>
            <person name="Suzuki S."/>
            <person name="Worden A.Z."/>
            <person name="Zauner S."/>
            <person name="Barry K."/>
            <person name="Bell C."/>
            <person name="Bharti A.K."/>
            <person name="Crow J.A."/>
            <person name="Grimwood J."/>
            <person name="Kramer R."/>
            <person name="Lindquist E."/>
            <person name="Lucas S."/>
            <person name="Salamov A."/>
            <person name="McFadden G.I."/>
            <person name="Lane C.E."/>
            <person name="Keeling P.J."/>
            <person name="Gray M.W."/>
            <person name="Grigoriev I.V."/>
            <person name="Archibald J.M."/>
        </authorList>
    </citation>
    <scope>NUCLEOTIDE SEQUENCE</scope>
    <source>
        <strain evidence="1 3">CCMP2712</strain>
    </source>
</reference>
<dbReference type="RefSeq" id="XP_005837492.1">
    <property type="nucleotide sequence ID" value="XM_005837435.1"/>
</dbReference>
<proteinExistence type="predicted"/>
<organism evidence="1">
    <name type="scientific">Guillardia theta (strain CCMP2712)</name>
    <name type="common">Cryptophyte</name>
    <dbReference type="NCBI Taxonomy" id="905079"/>
    <lineage>
        <taxon>Eukaryota</taxon>
        <taxon>Cryptophyceae</taxon>
        <taxon>Pyrenomonadales</taxon>
        <taxon>Geminigeraceae</taxon>
        <taxon>Guillardia</taxon>
    </lineage>
</organism>
<dbReference type="EnsemblProtists" id="EKX50512">
    <property type="protein sequence ID" value="EKX50512"/>
    <property type="gene ID" value="GUITHDRAFT_103744"/>
</dbReference>